<accession>A0A5N5T8M8</accession>
<dbReference type="InterPro" id="IPR015915">
    <property type="entry name" value="Kelch-typ_b-propeller"/>
</dbReference>
<sequence>MIQINDLPQEILEYILYFVSPYDDLKSCRLVCQRWYLSCLGVVKKRKSMFSQALKCGIVQWYTPNISNQSNAITRRYSHSACIYDSFMYIFGGCTATNTTFNDLWKFHLGTYEWTRLLTTGTYPSPKAYASMVSWKNNLILFGGWTHPSVYPLHQQWVLFNELHIYDILANRWTQCHYSGSPPPTAGHTATVHGNIVVLFGGLQKQECLSSSTNDIYCLNLENECWYKPLVSSLKPQPRYGHSQIKLDERHILVMAGCGGSNKLYSDIWLLTLPIDPSNLSSEWLWEVINIKGLENMPSQIWYNPACKVGDNIVILSTWKCEEQNSGASGNKMHQLLVPGNVRRQPSNIWNPNSNPNILVQEPPLQAEHNNIDNLELNINGQRGALRSPPVREASASSSDENSEGNPLRSRARPSIRPNASRDRERMLQVLSRMEEKIKSHRNVGANCGEGSCSSKHKDKKIKNSHSVLVPHLLDISKAITCKSVVWLSVAVDNEGNPPFMGIAPQPSLLYTLFMGRGHLIMFGGIPNDPIGIQNQEAVSNHVNYISAPSIPIINKS</sequence>
<comment type="caution">
    <text evidence="3">The sequence shown here is derived from an EMBL/GenBank/DDBJ whole genome shotgun (WGS) entry which is preliminary data.</text>
</comment>
<dbReference type="Pfam" id="PF13415">
    <property type="entry name" value="Beta-prop_FBX42"/>
    <property type="match status" value="1"/>
</dbReference>
<keyword evidence="4" id="KW-1185">Reference proteome</keyword>
<evidence type="ECO:0000259" key="2">
    <source>
        <dbReference type="PROSITE" id="PS50181"/>
    </source>
</evidence>
<gene>
    <name evidence="3" type="primary">FBXO42</name>
    <name evidence="3" type="ORF">Anas_07693</name>
</gene>
<dbReference type="PROSITE" id="PS50181">
    <property type="entry name" value="FBOX"/>
    <property type="match status" value="1"/>
</dbReference>
<dbReference type="SUPFAM" id="SSF81383">
    <property type="entry name" value="F-box domain"/>
    <property type="match status" value="1"/>
</dbReference>
<dbReference type="InterPro" id="IPR052821">
    <property type="entry name" value="F-box_only_SRC"/>
</dbReference>
<evidence type="ECO:0000313" key="4">
    <source>
        <dbReference type="Proteomes" id="UP000326759"/>
    </source>
</evidence>
<proteinExistence type="predicted"/>
<dbReference type="Gene3D" id="2.120.10.80">
    <property type="entry name" value="Kelch-type beta propeller"/>
    <property type="match status" value="1"/>
</dbReference>
<reference evidence="3 4" key="1">
    <citation type="journal article" date="2019" name="PLoS Biol.">
        <title>Sex chromosomes control vertical transmission of feminizing Wolbachia symbionts in an isopod.</title>
        <authorList>
            <person name="Becking T."/>
            <person name="Chebbi M.A."/>
            <person name="Giraud I."/>
            <person name="Moumen B."/>
            <person name="Laverre T."/>
            <person name="Caubet Y."/>
            <person name="Peccoud J."/>
            <person name="Gilbert C."/>
            <person name="Cordaux R."/>
        </authorList>
    </citation>
    <scope>NUCLEOTIDE SEQUENCE [LARGE SCALE GENOMIC DNA]</scope>
    <source>
        <strain evidence="3">ANa2</strain>
        <tissue evidence="3">Whole body excluding digestive tract and cuticle</tissue>
    </source>
</reference>
<dbReference type="GO" id="GO:1990756">
    <property type="term" value="F:ubiquitin-like ligase-substrate adaptor activity"/>
    <property type="evidence" value="ECO:0007669"/>
    <property type="project" value="TreeGrafter"/>
</dbReference>
<organism evidence="3 4">
    <name type="scientific">Armadillidium nasatum</name>
    <dbReference type="NCBI Taxonomy" id="96803"/>
    <lineage>
        <taxon>Eukaryota</taxon>
        <taxon>Metazoa</taxon>
        <taxon>Ecdysozoa</taxon>
        <taxon>Arthropoda</taxon>
        <taxon>Crustacea</taxon>
        <taxon>Multicrustacea</taxon>
        <taxon>Malacostraca</taxon>
        <taxon>Eumalacostraca</taxon>
        <taxon>Peracarida</taxon>
        <taxon>Isopoda</taxon>
        <taxon>Oniscidea</taxon>
        <taxon>Crinocheta</taxon>
        <taxon>Armadillidiidae</taxon>
        <taxon>Armadillidium</taxon>
    </lineage>
</organism>
<dbReference type="CDD" id="cd22110">
    <property type="entry name" value="F-box_FBXO42"/>
    <property type="match status" value="1"/>
</dbReference>
<dbReference type="AlphaFoldDB" id="A0A5N5T8M8"/>
<dbReference type="SUPFAM" id="SSF117281">
    <property type="entry name" value="Kelch motif"/>
    <property type="match status" value="1"/>
</dbReference>
<dbReference type="InterPro" id="IPR036047">
    <property type="entry name" value="F-box-like_dom_sf"/>
</dbReference>
<name>A0A5N5T8M8_9CRUS</name>
<dbReference type="Gene3D" id="1.20.1280.50">
    <property type="match status" value="1"/>
</dbReference>
<dbReference type="InterPro" id="IPR001810">
    <property type="entry name" value="F-box_dom"/>
</dbReference>
<dbReference type="EMBL" id="SEYY01010719">
    <property type="protein sequence ID" value="KAB7501415.1"/>
    <property type="molecule type" value="Genomic_DNA"/>
</dbReference>
<dbReference type="Proteomes" id="UP000326759">
    <property type="component" value="Unassembled WGS sequence"/>
</dbReference>
<dbReference type="GO" id="GO:0019005">
    <property type="term" value="C:SCF ubiquitin ligase complex"/>
    <property type="evidence" value="ECO:0007669"/>
    <property type="project" value="TreeGrafter"/>
</dbReference>
<evidence type="ECO:0000256" key="1">
    <source>
        <dbReference type="SAM" id="MobiDB-lite"/>
    </source>
</evidence>
<feature type="region of interest" description="Disordered" evidence="1">
    <location>
        <begin position="385"/>
        <end position="424"/>
    </location>
</feature>
<dbReference type="OrthoDB" id="9973021at2759"/>
<dbReference type="PANTHER" id="PTHR46432:SF1">
    <property type="entry name" value="F-BOX ONLY PROTEIN 42"/>
    <property type="match status" value="1"/>
</dbReference>
<feature type="domain" description="F-box" evidence="2">
    <location>
        <begin position="1"/>
        <end position="53"/>
    </location>
</feature>
<evidence type="ECO:0000313" key="3">
    <source>
        <dbReference type="EMBL" id="KAB7501415.1"/>
    </source>
</evidence>
<dbReference type="Pfam" id="PF12937">
    <property type="entry name" value="F-box-like"/>
    <property type="match status" value="1"/>
</dbReference>
<dbReference type="PANTHER" id="PTHR46432">
    <property type="entry name" value="F-BOX ONLY PROTEIN 42"/>
    <property type="match status" value="1"/>
</dbReference>
<protein>
    <submittedName>
        <fullName evidence="3">F-box only protein 42</fullName>
    </submittedName>
</protein>